<reference evidence="2 3" key="1">
    <citation type="submission" date="2014-10" db="EMBL/GenBank/DDBJ databases">
        <title>Draft genome of the hookworm Ancylostoma caninum.</title>
        <authorList>
            <person name="Mitreva M."/>
        </authorList>
    </citation>
    <scope>NUCLEOTIDE SEQUENCE [LARGE SCALE GENOMIC DNA]</scope>
    <source>
        <strain evidence="2 3">Baltimore</strain>
    </source>
</reference>
<dbReference type="AlphaFoldDB" id="A0A368GTA9"/>
<protein>
    <recommendedName>
        <fullName evidence="1">Peptidase S1 domain-containing protein</fullName>
    </recommendedName>
</protein>
<comment type="caution">
    <text evidence="2">The sequence shown here is derived from an EMBL/GenBank/DDBJ whole genome shotgun (WGS) entry which is preliminary data.</text>
</comment>
<accession>A0A368GTA9</accession>
<evidence type="ECO:0000259" key="1">
    <source>
        <dbReference type="Pfam" id="PF00089"/>
    </source>
</evidence>
<sequence length="70" mass="8084">MRFNDYDRDPPRKLKVDGARLVKPTEYPWMARIDYGIGWCSGVLISNRHVLTAARCLVKVENNQCSSDTR</sequence>
<dbReference type="OrthoDB" id="5830415at2759"/>
<dbReference type="GO" id="GO:0004252">
    <property type="term" value="F:serine-type endopeptidase activity"/>
    <property type="evidence" value="ECO:0007669"/>
    <property type="project" value="InterPro"/>
</dbReference>
<evidence type="ECO:0000313" key="3">
    <source>
        <dbReference type="Proteomes" id="UP000252519"/>
    </source>
</evidence>
<organism evidence="2 3">
    <name type="scientific">Ancylostoma caninum</name>
    <name type="common">Dog hookworm</name>
    <dbReference type="NCBI Taxonomy" id="29170"/>
    <lineage>
        <taxon>Eukaryota</taxon>
        <taxon>Metazoa</taxon>
        <taxon>Ecdysozoa</taxon>
        <taxon>Nematoda</taxon>
        <taxon>Chromadorea</taxon>
        <taxon>Rhabditida</taxon>
        <taxon>Rhabditina</taxon>
        <taxon>Rhabditomorpha</taxon>
        <taxon>Strongyloidea</taxon>
        <taxon>Ancylostomatidae</taxon>
        <taxon>Ancylostomatinae</taxon>
        <taxon>Ancylostoma</taxon>
    </lineage>
</organism>
<keyword evidence="3" id="KW-1185">Reference proteome</keyword>
<gene>
    <name evidence="2" type="ORF">ANCCAN_07388</name>
</gene>
<proteinExistence type="predicted"/>
<dbReference type="SUPFAM" id="SSF50494">
    <property type="entry name" value="Trypsin-like serine proteases"/>
    <property type="match status" value="1"/>
</dbReference>
<name>A0A368GTA9_ANCCA</name>
<dbReference type="STRING" id="29170.A0A368GTA9"/>
<dbReference type="GO" id="GO:0006508">
    <property type="term" value="P:proteolysis"/>
    <property type="evidence" value="ECO:0007669"/>
    <property type="project" value="InterPro"/>
</dbReference>
<dbReference type="Gene3D" id="2.40.10.10">
    <property type="entry name" value="Trypsin-like serine proteases"/>
    <property type="match status" value="1"/>
</dbReference>
<dbReference type="InterPro" id="IPR001254">
    <property type="entry name" value="Trypsin_dom"/>
</dbReference>
<feature type="domain" description="Peptidase S1" evidence="1">
    <location>
        <begin position="21"/>
        <end position="59"/>
    </location>
</feature>
<dbReference type="EMBL" id="JOJR01000077">
    <property type="protein sequence ID" value="RCN46529.1"/>
    <property type="molecule type" value="Genomic_DNA"/>
</dbReference>
<dbReference type="Proteomes" id="UP000252519">
    <property type="component" value="Unassembled WGS sequence"/>
</dbReference>
<dbReference type="InterPro" id="IPR043504">
    <property type="entry name" value="Peptidase_S1_PA_chymotrypsin"/>
</dbReference>
<dbReference type="Pfam" id="PF00089">
    <property type="entry name" value="Trypsin"/>
    <property type="match status" value="1"/>
</dbReference>
<dbReference type="InterPro" id="IPR009003">
    <property type="entry name" value="Peptidase_S1_PA"/>
</dbReference>
<evidence type="ECO:0000313" key="2">
    <source>
        <dbReference type="EMBL" id="RCN46529.1"/>
    </source>
</evidence>